<protein>
    <submittedName>
        <fullName evidence="2">Uncharacterized protein</fullName>
    </submittedName>
</protein>
<evidence type="ECO:0000313" key="2">
    <source>
        <dbReference type="EMBL" id="PKU68686.1"/>
    </source>
</evidence>
<evidence type="ECO:0000256" key="1">
    <source>
        <dbReference type="SAM" id="Coils"/>
    </source>
</evidence>
<name>A0A2I0VZ46_9ASPA</name>
<evidence type="ECO:0000313" key="3">
    <source>
        <dbReference type="Proteomes" id="UP000233837"/>
    </source>
</evidence>
<feature type="coiled-coil region" evidence="1">
    <location>
        <begin position="34"/>
        <end position="68"/>
    </location>
</feature>
<proteinExistence type="predicted"/>
<keyword evidence="1" id="KW-0175">Coiled coil</keyword>
<keyword evidence="3" id="KW-1185">Reference proteome</keyword>
<dbReference type="EMBL" id="KZ503055">
    <property type="protein sequence ID" value="PKU68686.1"/>
    <property type="molecule type" value="Genomic_DNA"/>
</dbReference>
<dbReference type="Proteomes" id="UP000233837">
    <property type="component" value="Unassembled WGS sequence"/>
</dbReference>
<reference evidence="2 3" key="1">
    <citation type="journal article" date="2016" name="Sci. Rep.">
        <title>The Dendrobium catenatum Lindl. genome sequence provides insights into polysaccharide synthase, floral development and adaptive evolution.</title>
        <authorList>
            <person name="Zhang G.Q."/>
            <person name="Xu Q."/>
            <person name="Bian C."/>
            <person name="Tsai W.C."/>
            <person name="Yeh C.M."/>
            <person name="Liu K.W."/>
            <person name="Yoshida K."/>
            <person name="Zhang L.S."/>
            <person name="Chang S.B."/>
            <person name="Chen F."/>
            <person name="Shi Y."/>
            <person name="Su Y.Y."/>
            <person name="Zhang Y.Q."/>
            <person name="Chen L.J."/>
            <person name="Yin Y."/>
            <person name="Lin M."/>
            <person name="Huang H."/>
            <person name="Deng H."/>
            <person name="Wang Z.W."/>
            <person name="Zhu S.L."/>
            <person name="Zhao X."/>
            <person name="Deng C."/>
            <person name="Niu S.C."/>
            <person name="Huang J."/>
            <person name="Wang M."/>
            <person name="Liu G.H."/>
            <person name="Yang H.J."/>
            <person name="Xiao X.J."/>
            <person name="Hsiao Y.Y."/>
            <person name="Wu W.L."/>
            <person name="Chen Y.Y."/>
            <person name="Mitsuda N."/>
            <person name="Ohme-Takagi M."/>
            <person name="Luo Y.B."/>
            <person name="Van de Peer Y."/>
            <person name="Liu Z.J."/>
        </authorList>
    </citation>
    <scope>NUCLEOTIDE SEQUENCE [LARGE SCALE GENOMIC DNA]</scope>
    <source>
        <tissue evidence="2">The whole plant</tissue>
    </source>
</reference>
<accession>A0A2I0VZ46</accession>
<organism evidence="2 3">
    <name type="scientific">Dendrobium catenatum</name>
    <dbReference type="NCBI Taxonomy" id="906689"/>
    <lineage>
        <taxon>Eukaryota</taxon>
        <taxon>Viridiplantae</taxon>
        <taxon>Streptophyta</taxon>
        <taxon>Embryophyta</taxon>
        <taxon>Tracheophyta</taxon>
        <taxon>Spermatophyta</taxon>
        <taxon>Magnoliopsida</taxon>
        <taxon>Liliopsida</taxon>
        <taxon>Asparagales</taxon>
        <taxon>Orchidaceae</taxon>
        <taxon>Epidendroideae</taxon>
        <taxon>Malaxideae</taxon>
        <taxon>Dendrobiinae</taxon>
        <taxon>Dendrobium</taxon>
    </lineage>
</organism>
<gene>
    <name evidence="2" type="ORF">MA16_Dca025190</name>
</gene>
<sequence>MVQSWGDWWWNGGRGTKGEEYGVLRETFEGFGSVYNVRMRLRQARGENERAREELEGVLGKMNRMKEISGEWLEGEI</sequence>
<reference evidence="2 3" key="2">
    <citation type="journal article" date="2017" name="Nature">
        <title>The Apostasia genome and the evolution of orchids.</title>
        <authorList>
            <person name="Zhang G.Q."/>
            <person name="Liu K.W."/>
            <person name="Li Z."/>
            <person name="Lohaus R."/>
            <person name="Hsiao Y.Y."/>
            <person name="Niu S.C."/>
            <person name="Wang J.Y."/>
            <person name="Lin Y.C."/>
            <person name="Xu Q."/>
            <person name="Chen L.J."/>
            <person name="Yoshida K."/>
            <person name="Fujiwara S."/>
            <person name="Wang Z.W."/>
            <person name="Zhang Y.Q."/>
            <person name="Mitsuda N."/>
            <person name="Wang M."/>
            <person name="Liu G.H."/>
            <person name="Pecoraro L."/>
            <person name="Huang H.X."/>
            <person name="Xiao X.J."/>
            <person name="Lin M."/>
            <person name="Wu X.Y."/>
            <person name="Wu W.L."/>
            <person name="Chen Y.Y."/>
            <person name="Chang S.B."/>
            <person name="Sakamoto S."/>
            <person name="Ohme-Takagi M."/>
            <person name="Yagi M."/>
            <person name="Zeng S.J."/>
            <person name="Shen C.Y."/>
            <person name="Yeh C.M."/>
            <person name="Luo Y.B."/>
            <person name="Tsai W.C."/>
            <person name="Van de Peer Y."/>
            <person name="Liu Z.J."/>
        </authorList>
    </citation>
    <scope>NUCLEOTIDE SEQUENCE [LARGE SCALE GENOMIC DNA]</scope>
    <source>
        <tissue evidence="2">The whole plant</tissue>
    </source>
</reference>
<dbReference type="AlphaFoldDB" id="A0A2I0VZ46"/>